<dbReference type="Gene3D" id="2.70.98.10">
    <property type="match status" value="1"/>
</dbReference>
<dbReference type="Gene3D" id="1.50.10.100">
    <property type="entry name" value="Chondroitin AC/alginate lyase"/>
    <property type="match status" value="1"/>
</dbReference>
<sequence>MGTRFYTCFYHFGFTTKKPIDGYLTVDLGEKLNATSEAQAGFKVKLNFTGWRAIGISLNNDLENREMTLNATNTSSDGTQDSIGRSLGANVDSIRFKAPSNISQGEIYIDRIMFSIDDARYQWSDYQIKTRLSEPEIEFHTVQPQLPVTPENLAAIDLIRQRLINEFVGGEKETNLALEENISKLKTDFEALNIRPLSDGGMQGRHLITDKQTIIYQPEQLNSQDKQLFDNYVILGNYTTLMFNISRAYVLEKDPTQKEQLKQMYLLMTKHLLDQGFVKGSALVTTHHWGYSSRWWYISTLLMADALKEANLQTEVYDSLLWYSREFKSSFDMKVGANSSDLDYFNTLSRQHLALLLLEPDDQKRINLVNSFNHYITGALTQVPPGSKDGLRPDGTAWRHEGNYPGYSFPAFKNASQLIYLLRETPFAVGESGWNNLKKAMISAWIYSNPEVGLPLAGRHPFNSPSLQSIAQGYYWLAMSAQPAPDKQLASIYLAISGKSRNESPTIFGEEITPASLPQGFYAFNGGAFGIHRWQDKMVTLKAYNTNVWSSEIYNKDNRYGRYQSHGVAQIVRNGSQLSQGYQQEGWDWNRMPGATTIHLPLKELDSPNPHTLMQRGERGFSGTSALEGKYGMMAFDLLYPANLARFDANFTAKKTVLAADNHLIFVGSNINSSDKDHPVETTLFQHAITPELNTIWINGQKIEGFPYQTTLKQGDWIIDSNGNGYLITQAEKVNVSRQHQTSAENKNRQPTQGNFSSAWIDHGIQPKDHSYEYMVFLDATPEKMAQLAEKFRANNGLYQVIRKDKDVHIIYDKLSQITGYAFYQPAVIDDKWIKKVDKPSIVMTHQEGNILTVSAVTPDLNMTRQKAATPVTINVTVKGKWQPTAQDSEVKYNVSGDNTELIFTSYFGISTRN</sequence>
<dbReference type="GO" id="GO:0030246">
    <property type="term" value="F:carbohydrate binding"/>
    <property type="evidence" value="ECO:0007669"/>
    <property type="project" value="InterPro"/>
</dbReference>
<dbReference type="EC" id="4.2.2.20" evidence="7"/>
<dbReference type="SUPFAM" id="SSF48230">
    <property type="entry name" value="Chondroitin AC/alginate lyase"/>
    <property type="match status" value="1"/>
</dbReference>
<feature type="domain" description="Polysaccharide lyase family 8 central" evidence="3">
    <location>
        <begin position="524"/>
        <end position="777"/>
    </location>
</feature>
<dbReference type="InterPro" id="IPR004103">
    <property type="entry name" value="Lyase_8_C"/>
</dbReference>
<dbReference type="GO" id="GO:0034000">
    <property type="term" value="F:chondroitin-sulfate-ABC endolyase activity"/>
    <property type="evidence" value="ECO:0007669"/>
    <property type="project" value="UniProtKB-EC"/>
</dbReference>
<evidence type="ECO:0000259" key="5">
    <source>
        <dbReference type="Pfam" id="PF09092"/>
    </source>
</evidence>
<dbReference type="SMR" id="A0A379GEI8"/>
<evidence type="ECO:0000256" key="1">
    <source>
        <dbReference type="ARBA" id="ARBA00006699"/>
    </source>
</evidence>
<feature type="domain" description="Lyase catalytic" evidence="6">
    <location>
        <begin position="146"/>
        <end position="500"/>
    </location>
</feature>
<dbReference type="Gene3D" id="2.60.220.10">
    <property type="entry name" value="Polysaccharide lyase family 8-like, C-terminal"/>
    <property type="match status" value="1"/>
</dbReference>
<dbReference type="PANTHER" id="PTHR37322:SF3">
    <property type="entry name" value="CHONDROITIN SULFATE ABC EXOLYASE"/>
    <property type="match status" value="1"/>
</dbReference>
<feature type="domain" description="Polysaccharide lyase family 8 C-terminal" evidence="4">
    <location>
        <begin position="800"/>
        <end position="858"/>
    </location>
</feature>
<dbReference type="InterPro" id="IPR003159">
    <property type="entry name" value="Lyase_8_central_dom"/>
</dbReference>
<dbReference type="Pfam" id="PF09093">
    <property type="entry name" value="Lyase_catalyt"/>
    <property type="match status" value="1"/>
</dbReference>
<dbReference type="InterPro" id="IPR014718">
    <property type="entry name" value="GH-type_carb-bd"/>
</dbReference>
<dbReference type="GO" id="GO:0005975">
    <property type="term" value="P:carbohydrate metabolic process"/>
    <property type="evidence" value="ECO:0007669"/>
    <property type="project" value="InterPro"/>
</dbReference>
<dbReference type="InterPro" id="IPR011071">
    <property type="entry name" value="Lyase_8-like_C"/>
</dbReference>
<dbReference type="SUPFAM" id="SSF74650">
    <property type="entry name" value="Galactose mutarotase-like"/>
    <property type="match status" value="1"/>
</dbReference>
<name>A0A379GEI8_PROMI</name>
<gene>
    <name evidence="7" type="ORF">NCTC11938_03670</name>
</gene>
<dbReference type="InterPro" id="IPR008979">
    <property type="entry name" value="Galactose-bd-like_sf"/>
</dbReference>
<comment type="similarity">
    <text evidence="1">Belongs to the polysaccharide lyase 8 family.</text>
</comment>
<dbReference type="PANTHER" id="PTHR37322">
    <property type="match status" value="1"/>
</dbReference>
<dbReference type="AlphaFoldDB" id="A0A379GEI8"/>
<keyword evidence="2 7" id="KW-0456">Lyase</keyword>
<dbReference type="InterPro" id="IPR011013">
    <property type="entry name" value="Gal_mutarotase_sf_dom"/>
</dbReference>
<dbReference type="GO" id="GO:0006027">
    <property type="term" value="P:glycosaminoglycan catabolic process"/>
    <property type="evidence" value="ECO:0007669"/>
    <property type="project" value="InterPro"/>
</dbReference>
<dbReference type="Pfam" id="PF02884">
    <property type="entry name" value="Lyase_8_C"/>
    <property type="match status" value="1"/>
</dbReference>
<evidence type="ECO:0000313" key="7">
    <source>
        <dbReference type="EMBL" id="SUC39380.1"/>
    </source>
</evidence>
<evidence type="ECO:0000313" key="8">
    <source>
        <dbReference type="Proteomes" id="UP000254191"/>
    </source>
</evidence>
<dbReference type="Gene3D" id="2.60.120.430">
    <property type="entry name" value="Galactose-binding lectin"/>
    <property type="match status" value="1"/>
</dbReference>
<dbReference type="SUPFAM" id="SSF49785">
    <property type="entry name" value="Galactose-binding domain-like"/>
    <property type="match status" value="1"/>
</dbReference>
<proteinExistence type="inferred from homology"/>
<accession>A0A379GEI8</accession>
<dbReference type="InterPro" id="IPR015176">
    <property type="entry name" value="Lyase_N"/>
</dbReference>
<dbReference type="InterPro" id="IPR015177">
    <property type="entry name" value="Lyase_catalyt"/>
</dbReference>
<feature type="domain" description="Lyase N-terminal" evidence="5">
    <location>
        <begin position="17"/>
        <end position="130"/>
    </location>
</feature>
<dbReference type="CDD" id="cd01083">
    <property type="entry name" value="GAG_Lyase"/>
    <property type="match status" value="1"/>
</dbReference>
<dbReference type="Proteomes" id="UP000254191">
    <property type="component" value="Unassembled WGS sequence"/>
</dbReference>
<protein>
    <submittedName>
        <fullName evidence="7">Chondroitin ABC endolyase 1</fullName>
        <ecNumber evidence="7">4.2.2.20</ecNumber>
    </submittedName>
</protein>
<dbReference type="InterPro" id="IPR008929">
    <property type="entry name" value="Chondroitin_lyas"/>
</dbReference>
<dbReference type="Pfam" id="PF09092">
    <property type="entry name" value="Lyase_N"/>
    <property type="match status" value="1"/>
</dbReference>
<dbReference type="EMBL" id="UGTS01000006">
    <property type="protein sequence ID" value="SUC39380.1"/>
    <property type="molecule type" value="Genomic_DNA"/>
</dbReference>
<dbReference type="SUPFAM" id="SSF49863">
    <property type="entry name" value="Hyaluronate lyase-like, C-terminal domain"/>
    <property type="match status" value="1"/>
</dbReference>
<evidence type="ECO:0000259" key="4">
    <source>
        <dbReference type="Pfam" id="PF02884"/>
    </source>
</evidence>
<organism evidence="7 8">
    <name type="scientific">Proteus mirabilis</name>
    <dbReference type="NCBI Taxonomy" id="584"/>
    <lineage>
        <taxon>Bacteria</taxon>
        <taxon>Pseudomonadati</taxon>
        <taxon>Pseudomonadota</taxon>
        <taxon>Gammaproteobacteria</taxon>
        <taxon>Enterobacterales</taxon>
        <taxon>Morganellaceae</taxon>
        <taxon>Proteus</taxon>
    </lineage>
</organism>
<evidence type="ECO:0000259" key="3">
    <source>
        <dbReference type="Pfam" id="PF02278"/>
    </source>
</evidence>
<reference evidence="7 8" key="1">
    <citation type="submission" date="2018-06" db="EMBL/GenBank/DDBJ databases">
        <authorList>
            <consortium name="Pathogen Informatics"/>
            <person name="Doyle S."/>
        </authorList>
    </citation>
    <scope>NUCLEOTIDE SEQUENCE [LARGE SCALE GENOMIC DNA]</scope>
    <source>
        <strain evidence="7 8">NCTC11938</strain>
    </source>
</reference>
<dbReference type="Pfam" id="PF02278">
    <property type="entry name" value="Lyase_8"/>
    <property type="match status" value="1"/>
</dbReference>
<evidence type="ECO:0000259" key="6">
    <source>
        <dbReference type="Pfam" id="PF09093"/>
    </source>
</evidence>
<dbReference type="InterPro" id="IPR039174">
    <property type="entry name" value="Chondroitin_ABC_lyase"/>
</dbReference>
<dbReference type="GO" id="GO:0005576">
    <property type="term" value="C:extracellular region"/>
    <property type="evidence" value="ECO:0007669"/>
    <property type="project" value="InterPro"/>
</dbReference>
<evidence type="ECO:0000256" key="2">
    <source>
        <dbReference type="ARBA" id="ARBA00023239"/>
    </source>
</evidence>